<keyword evidence="2" id="KW-1185">Reference proteome</keyword>
<protein>
    <submittedName>
        <fullName evidence="1">Uncharacterized protein</fullName>
    </submittedName>
</protein>
<name>A0A9Q9DR62_CURCL</name>
<sequence length="381" mass="45053">MSLFSKLPRELIDTIITSLIFLHNDDPAYQWTQLRFITRYHRTVIEQHFHGFWVPKLSFAVCIGDVDFDDFVHFQSASSRTDELEKEHKDGLPAFVAFEADQGADTLRMRLGDDAEYWVDQVISPESSPPYKHDRGKQIIVRLGEGTMSKGFTKGGIVSDVVIPYARMHTGPESWLLVFKWRRLFSWLFREEMLARKFRDKLLEDFLPKIEANKSAEERNAAIYMFLRSHYLGRRRLLLAAFRRHVAWESRVRRADSRPRQSLDPHADSFDITPFLNQPPLMVANSLHRCYDSAMTNTSTEQSIVFQMPGWETWSMRQLAQLRLMDEYIVEERKSPKEWYYRDRRLPEEDTKGRKEKSEAALEKYLRGPSIKLNTKMFWEW</sequence>
<reference evidence="1" key="1">
    <citation type="submission" date="2021-12" db="EMBL/GenBank/DDBJ databases">
        <title>Curvularia clavata genome.</title>
        <authorList>
            <person name="Cao Y."/>
        </authorList>
    </citation>
    <scope>NUCLEOTIDE SEQUENCE</scope>
    <source>
        <strain evidence="1">Yc1106</strain>
    </source>
</reference>
<evidence type="ECO:0000313" key="2">
    <source>
        <dbReference type="Proteomes" id="UP001056012"/>
    </source>
</evidence>
<evidence type="ECO:0000313" key="1">
    <source>
        <dbReference type="EMBL" id="USP75730.1"/>
    </source>
</evidence>
<accession>A0A9Q9DR62</accession>
<dbReference type="VEuPathDB" id="FungiDB:yc1106_03004"/>
<dbReference type="Proteomes" id="UP001056012">
    <property type="component" value="Chromosome 2"/>
</dbReference>
<gene>
    <name evidence="1" type="ORF">yc1106_03004</name>
</gene>
<dbReference type="EMBL" id="CP089275">
    <property type="protein sequence ID" value="USP75730.1"/>
    <property type="molecule type" value="Genomic_DNA"/>
</dbReference>
<dbReference type="OrthoDB" id="2997776at2759"/>
<organism evidence="1 2">
    <name type="scientific">Curvularia clavata</name>
    <dbReference type="NCBI Taxonomy" id="95742"/>
    <lineage>
        <taxon>Eukaryota</taxon>
        <taxon>Fungi</taxon>
        <taxon>Dikarya</taxon>
        <taxon>Ascomycota</taxon>
        <taxon>Pezizomycotina</taxon>
        <taxon>Dothideomycetes</taxon>
        <taxon>Pleosporomycetidae</taxon>
        <taxon>Pleosporales</taxon>
        <taxon>Pleosporineae</taxon>
        <taxon>Pleosporaceae</taxon>
        <taxon>Curvularia</taxon>
    </lineage>
</organism>
<dbReference type="AlphaFoldDB" id="A0A9Q9DR62"/>
<proteinExistence type="predicted"/>